<proteinExistence type="predicted"/>
<dbReference type="Proteomes" id="UP000588111">
    <property type="component" value="Unassembled WGS sequence"/>
</dbReference>
<dbReference type="SUPFAM" id="SSF54523">
    <property type="entry name" value="Pili subunits"/>
    <property type="match status" value="1"/>
</dbReference>
<dbReference type="Gene3D" id="3.55.40.10">
    <property type="entry name" value="minor pseudopilin epsh domain"/>
    <property type="match status" value="1"/>
</dbReference>
<name>A0A839TBN1_9GAMM</name>
<keyword evidence="1" id="KW-0472">Membrane</keyword>
<reference evidence="2 3" key="1">
    <citation type="submission" date="2020-08" db="EMBL/GenBank/DDBJ databases">
        <title>Genomic Encyclopedia of Type Strains, Phase III (KMG-III): the genomes of soil and plant-associated and newly described type strains.</title>
        <authorList>
            <person name="Whitman W."/>
        </authorList>
    </citation>
    <scope>NUCLEOTIDE SEQUENCE [LARGE SCALE GENOMIC DNA]</scope>
    <source>
        <strain evidence="2 3">CECT 5885</strain>
    </source>
</reference>
<dbReference type="NCBIfam" id="TIGR02532">
    <property type="entry name" value="IV_pilin_GFxxxE"/>
    <property type="match status" value="1"/>
</dbReference>
<comment type="caution">
    <text evidence="2">The sequence shown here is derived from an EMBL/GenBank/DDBJ whole genome shotgun (WGS) entry which is preliminary data.</text>
</comment>
<dbReference type="EMBL" id="JACHXL010000002">
    <property type="protein sequence ID" value="MBB3106841.1"/>
    <property type="molecule type" value="Genomic_DNA"/>
</dbReference>
<accession>A0A839TBN1</accession>
<organism evidence="2 3">
    <name type="scientific">Psychrobacter luti</name>
    <dbReference type="NCBI Taxonomy" id="198481"/>
    <lineage>
        <taxon>Bacteria</taxon>
        <taxon>Pseudomonadati</taxon>
        <taxon>Pseudomonadota</taxon>
        <taxon>Gammaproteobacteria</taxon>
        <taxon>Moraxellales</taxon>
        <taxon>Moraxellaceae</taxon>
        <taxon>Psychrobacter</taxon>
    </lineage>
</organism>
<evidence type="ECO:0000313" key="2">
    <source>
        <dbReference type="EMBL" id="MBB3106841.1"/>
    </source>
</evidence>
<dbReference type="PROSITE" id="PS00409">
    <property type="entry name" value="PROKAR_NTER_METHYL"/>
    <property type="match status" value="1"/>
</dbReference>
<sequence>MMKSYKFLSYKRKHFQPNNERGFTLVELIVTITVLAIIITIATPYILEQLARMEAKRIEGQIRNTLALAKAESYIRRQDLLVCLSNNGAICDRDSYKQLLLFLDKNNNKSFDLGVDDLLEEQALEPKYSTLYLRVGDKRHYTKFWGDSGKPRGHFGHFKYCPTSSYNHTMYQISFSQGGRVTYKPDASHPTDCGK</sequence>
<keyword evidence="1" id="KW-1133">Transmembrane helix</keyword>
<evidence type="ECO:0000256" key="1">
    <source>
        <dbReference type="SAM" id="Phobius"/>
    </source>
</evidence>
<keyword evidence="1" id="KW-0812">Transmembrane</keyword>
<protein>
    <submittedName>
        <fullName evidence="2">Type IV fimbrial biogenesis protein FimT</fullName>
    </submittedName>
</protein>
<evidence type="ECO:0000313" key="3">
    <source>
        <dbReference type="Proteomes" id="UP000588111"/>
    </source>
</evidence>
<dbReference type="RefSeq" id="WP_183619933.1">
    <property type="nucleotide sequence ID" value="NZ_CAJHAH010000001.1"/>
</dbReference>
<gene>
    <name evidence="2" type="ORF">FHS24_001342</name>
</gene>
<keyword evidence="3" id="KW-1185">Reference proteome</keyword>
<dbReference type="Pfam" id="PF07963">
    <property type="entry name" value="N_methyl"/>
    <property type="match status" value="1"/>
</dbReference>
<dbReference type="InterPro" id="IPR045584">
    <property type="entry name" value="Pilin-like"/>
</dbReference>
<dbReference type="InterPro" id="IPR012902">
    <property type="entry name" value="N_methyl_site"/>
</dbReference>
<dbReference type="AlphaFoldDB" id="A0A839TBN1"/>
<feature type="transmembrane region" description="Helical" evidence="1">
    <location>
        <begin position="21"/>
        <end position="47"/>
    </location>
</feature>